<dbReference type="PROSITE" id="PS50893">
    <property type="entry name" value="ABC_TRANSPORTER_2"/>
    <property type="match status" value="1"/>
</dbReference>
<keyword evidence="4" id="KW-0067">ATP-binding</keyword>
<dbReference type="eggNOG" id="COG1132">
    <property type="taxonomic scope" value="Bacteria"/>
</dbReference>
<dbReference type="InterPro" id="IPR039421">
    <property type="entry name" value="Type_1_exporter"/>
</dbReference>
<evidence type="ECO:0000256" key="4">
    <source>
        <dbReference type="ARBA" id="ARBA00022840"/>
    </source>
</evidence>
<dbReference type="Gene3D" id="1.20.1560.10">
    <property type="entry name" value="ABC transporter type 1, transmembrane domain"/>
    <property type="match status" value="1"/>
</dbReference>
<dbReference type="Pfam" id="PF00005">
    <property type="entry name" value="ABC_tran"/>
    <property type="match status" value="1"/>
</dbReference>
<protein>
    <submittedName>
        <fullName evidence="10">ABC transporter related</fullName>
    </submittedName>
</protein>
<dbReference type="CDD" id="cd03228">
    <property type="entry name" value="ABCC_MRP_Like"/>
    <property type="match status" value="1"/>
</dbReference>
<dbReference type="RefSeq" id="WP_010076194.1">
    <property type="nucleotide sequence ID" value="NC_014393.1"/>
</dbReference>
<dbReference type="SMART" id="SM00382">
    <property type="entry name" value="AAA"/>
    <property type="match status" value="1"/>
</dbReference>
<keyword evidence="6 7" id="KW-0472">Membrane</keyword>
<evidence type="ECO:0000313" key="11">
    <source>
        <dbReference type="Proteomes" id="UP000002730"/>
    </source>
</evidence>
<organism evidence="10 11">
    <name type="scientific">Clostridium cellulovorans (strain ATCC 35296 / DSM 3052 / OCM 3 / 743B)</name>
    <dbReference type="NCBI Taxonomy" id="573061"/>
    <lineage>
        <taxon>Bacteria</taxon>
        <taxon>Bacillati</taxon>
        <taxon>Bacillota</taxon>
        <taxon>Clostridia</taxon>
        <taxon>Eubacteriales</taxon>
        <taxon>Clostridiaceae</taxon>
        <taxon>Clostridium</taxon>
    </lineage>
</organism>
<dbReference type="InterPro" id="IPR003439">
    <property type="entry name" value="ABC_transporter-like_ATP-bd"/>
</dbReference>
<keyword evidence="3" id="KW-0547">Nucleotide-binding</keyword>
<dbReference type="PROSITE" id="PS50929">
    <property type="entry name" value="ABC_TM1F"/>
    <property type="match status" value="1"/>
</dbReference>
<dbReference type="GO" id="GO:0005886">
    <property type="term" value="C:plasma membrane"/>
    <property type="evidence" value="ECO:0007669"/>
    <property type="project" value="UniProtKB-SubCell"/>
</dbReference>
<sequence length="605" mass="68734">MNNHIEREKIPFKKIISNNLFVFRYALSMNPKVIIFSFFTNIITTVGFSLFSTLMLKMVIDAVMAKKTFREILTIILIGMTAIIILEVFNICTNQYFEAKITNISGKIQRVFIKKAARIDLMCYDNPKYFDDYVIAAAQAEEMLGLCVTSLSSLISSSIAVLTISGIIFTINPIITVFPVTGFFVNLFTRYQIIKTEYEMNMAKKIVARKSDYSKRVFYQPEYAKEIKLSGIATPLRNQFDESIEEQRTVAKKYGIKIAVYSLINWITVFTFLSFFCLPAYLGYLALVRKEIALGDVASMNTAANSVRGRLDQLNYVFADIQKVGLYAERFRKFVEYEVNIEESKGTKELPSELSIIEIKNMSFKYDGSENYALKNINITINPKEKIALVGHNGAGKTTFVKLLMRLYDVTEGEITYGDSNIKDFSIKDYRDNIGVVFQDYQVYAATLSENVIMDNLNENSEEVALTSLQKADFSKKLQSLSMGIDTELTREFSDDGTAFSGGEAQKLAIARMFAKPFKVAILDEPSSALDPIAEYKLNKSMMENAEDASIIFISHRLSTTKIADKIYMFENGEIIEEGTHAQLMEKQGKYATMFEKQAHYYVEE</sequence>
<dbReference type="Gene3D" id="3.40.50.300">
    <property type="entry name" value="P-loop containing nucleotide triphosphate hydrolases"/>
    <property type="match status" value="1"/>
</dbReference>
<dbReference type="AlphaFoldDB" id="D9SUP4"/>
<evidence type="ECO:0000256" key="1">
    <source>
        <dbReference type="ARBA" id="ARBA00004651"/>
    </source>
</evidence>
<dbReference type="HOGENOM" id="CLU_000604_84_3_9"/>
<dbReference type="InterPro" id="IPR027417">
    <property type="entry name" value="P-loop_NTPase"/>
</dbReference>
<evidence type="ECO:0000256" key="3">
    <source>
        <dbReference type="ARBA" id="ARBA00022741"/>
    </source>
</evidence>
<dbReference type="KEGG" id="ccb:Clocel_1193"/>
<dbReference type="InterPro" id="IPR036640">
    <property type="entry name" value="ABC1_TM_sf"/>
</dbReference>
<evidence type="ECO:0000256" key="2">
    <source>
        <dbReference type="ARBA" id="ARBA00022692"/>
    </source>
</evidence>
<accession>D9SUP4</accession>
<feature type="transmembrane region" description="Helical" evidence="7">
    <location>
        <begin position="258"/>
        <end position="282"/>
    </location>
</feature>
<name>D9SUP4_CLOC7</name>
<proteinExistence type="predicted"/>
<keyword evidence="2 7" id="KW-0812">Transmembrane</keyword>
<dbReference type="PANTHER" id="PTHR43394">
    <property type="entry name" value="ATP-DEPENDENT PERMEASE MDL1, MITOCHONDRIAL"/>
    <property type="match status" value="1"/>
</dbReference>
<feature type="transmembrane region" description="Helical" evidence="7">
    <location>
        <begin position="72"/>
        <end position="91"/>
    </location>
</feature>
<evidence type="ECO:0000313" key="10">
    <source>
        <dbReference type="EMBL" id="ADL50949.1"/>
    </source>
</evidence>
<evidence type="ECO:0000259" key="8">
    <source>
        <dbReference type="PROSITE" id="PS50893"/>
    </source>
</evidence>
<feature type="domain" description="ABC transmembrane type-1" evidence="9">
    <location>
        <begin position="43"/>
        <end position="323"/>
    </location>
</feature>
<dbReference type="PANTHER" id="PTHR43394:SF1">
    <property type="entry name" value="ATP-BINDING CASSETTE SUB-FAMILY B MEMBER 10, MITOCHONDRIAL"/>
    <property type="match status" value="1"/>
</dbReference>
<dbReference type="SUPFAM" id="SSF52540">
    <property type="entry name" value="P-loop containing nucleoside triphosphate hydrolases"/>
    <property type="match status" value="1"/>
</dbReference>
<feature type="transmembrane region" description="Helical" evidence="7">
    <location>
        <begin position="33"/>
        <end position="60"/>
    </location>
</feature>
<feature type="domain" description="ABC transporter" evidence="8">
    <location>
        <begin position="357"/>
        <end position="597"/>
    </location>
</feature>
<dbReference type="EMBL" id="CP002160">
    <property type="protein sequence ID" value="ADL50949.1"/>
    <property type="molecule type" value="Genomic_DNA"/>
</dbReference>
<feature type="transmembrane region" description="Helical" evidence="7">
    <location>
        <begin position="159"/>
        <end position="185"/>
    </location>
</feature>
<evidence type="ECO:0000256" key="7">
    <source>
        <dbReference type="SAM" id="Phobius"/>
    </source>
</evidence>
<dbReference type="InterPro" id="IPR017871">
    <property type="entry name" value="ABC_transporter-like_CS"/>
</dbReference>
<dbReference type="Proteomes" id="UP000002730">
    <property type="component" value="Chromosome"/>
</dbReference>
<comment type="subcellular location">
    <subcellularLocation>
        <location evidence="1">Cell membrane</location>
        <topology evidence="1">Multi-pass membrane protein</topology>
    </subcellularLocation>
</comment>
<dbReference type="InterPro" id="IPR003593">
    <property type="entry name" value="AAA+_ATPase"/>
</dbReference>
<dbReference type="GO" id="GO:0016887">
    <property type="term" value="F:ATP hydrolysis activity"/>
    <property type="evidence" value="ECO:0007669"/>
    <property type="project" value="InterPro"/>
</dbReference>
<evidence type="ECO:0000256" key="6">
    <source>
        <dbReference type="ARBA" id="ARBA00023136"/>
    </source>
</evidence>
<keyword evidence="11" id="KW-1185">Reference proteome</keyword>
<reference evidence="10 11" key="1">
    <citation type="submission" date="2010-08" db="EMBL/GenBank/DDBJ databases">
        <title>Complete sequence of Clostridium cellulovorans 743B.</title>
        <authorList>
            <consortium name="US DOE Joint Genome Institute"/>
            <person name="Lucas S."/>
            <person name="Copeland A."/>
            <person name="Lapidus A."/>
            <person name="Cheng J.-F."/>
            <person name="Bruce D."/>
            <person name="Goodwin L."/>
            <person name="Pitluck S."/>
            <person name="Chertkov O."/>
            <person name="Detter J.C."/>
            <person name="Han C."/>
            <person name="Tapia R."/>
            <person name="Land M."/>
            <person name="Hauser L."/>
            <person name="Chang Y.-J."/>
            <person name="Jeffries C."/>
            <person name="Kyrpides N."/>
            <person name="Ivanova N."/>
            <person name="Mikhailova N."/>
            <person name="Hemme C.L."/>
            <person name="Woyke T."/>
        </authorList>
    </citation>
    <scope>NUCLEOTIDE SEQUENCE [LARGE SCALE GENOMIC DNA]</scope>
    <source>
        <strain evidence="11">ATCC 35296 / DSM 3052 / OCM 3 / 743B</strain>
    </source>
</reference>
<dbReference type="STRING" id="573061.Clocel_1193"/>
<dbReference type="InterPro" id="IPR011527">
    <property type="entry name" value="ABC1_TM_dom"/>
</dbReference>
<dbReference type="SUPFAM" id="SSF90123">
    <property type="entry name" value="ABC transporter transmembrane region"/>
    <property type="match status" value="1"/>
</dbReference>
<gene>
    <name evidence="10" type="ordered locus">Clocel_1193</name>
</gene>
<evidence type="ECO:0000259" key="9">
    <source>
        <dbReference type="PROSITE" id="PS50929"/>
    </source>
</evidence>
<dbReference type="GO" id="GO:0005524">
    <property type="term" value="F:ATP binding"/>
    <property type="evidence" value="ECO:0007669"/>
    <property type="project" value="UniProtKB-KW"/>
</dbReference>
<dbReference type="PROSITE" id="PS00211">
    <property type="entry name" value="ABC_TRANSPORTER_1"/>
    <property type="match status" value="1"/>
</dbReference>
<dbReference type="OrthoDB" id="2328604at2"/>
<dbReference type="GO" id="GO:0015421">
    <property type="term" value="F:ABC-type oligopeptide transporter activity"/>
    <property type="evidence" value="ECO:0007669"/>
    <property type="project" value="TreeGrafter"/>
</dbReference>
<evidence type="ECO:0000256" key="5">
    <source>
        <dbReference type="ARBA" id="ARBA00022989"/>
    </source>
</evidence>
<keyword evidence="5 7" id="KW-1133">Transmembrane helix</keyword>